<dbReference type="InterPro" id="IPR001944">
    <property type="entry name" value="Glycoside_Hdrlase_35"/>
</dbReference>
<dbReference type="GO" id="GO:0004553">
    <property type="term" value="F:hydrolase activity, hydrolyzing O-glycosyl compounds"/>
    <property type="evidence" value="ECO:0007669"/>
    <property type="project" value="InterPro"/>
</dbReference>
<reference evidence="3 4" key="1">
    <citation type="submission" date="2019-11" db="EMBL/GenBank/DDBJ databases">
        <title>Draft genome sequence of 12 host-associated Lactobacillus reuteri rodent strains.</title>
        <authorList>
            <person name="Zhang S."/>
            <person name="Ozcam M."/>
            <person name="Van Pijkeren J.P."/>
        </authorList>
    </citation>
    <scope>NUCLEOTIDE SEQUENCE [LARGE SCALE GENOMIC DNA]</scope>
    <source>
        <strain evidence="3 4">N4I</strain>
    </source>
</reference>
<gene>
    <name evidence="3" type="ORF">GIX76_10130</name>
</gene>
<evidence type="ECO:0000259" key="2">
    <source>
        <dbReference type="Pfam" id="PF01301"/>
    </source>
</evidence>
<feature type="non-terminal residue" evidence="3">
    <location>
        <position position="154"/>
    </location>
</feature>
<dbReference type="PANTHER" id="PTHR23421">
    <property type="entry name" value="BETA-GALACTOSIDASE RELATED"/>
    <property type="match status" value="1"/>
</dbReference>
<dbReference type="EMBL" id="WJND01000050">
    <property type="protein sequence ID" value="MRG90290.1"/>
    <property type="molecule type" value="Genomic_DNA"/>
</dbReference>
<dbReference type="PRINTS" id="PR00742">
    <property type="entry name" value="GLHYDRLASE35"/>
</dbReference>
<evidence type="ECO:0000313" key="4">
    <source>
        <dbReference type="Proteomes" id="UP000460207"/>
    </source>
</evidence>
<feature type="non-terminal residue" evidence="3">
    <location>
        <position position="1"/>
    </location>
</feature>
<feature type="domain" description="Glycoside hydrolase 35 catalytic" evidence="2">
    <location>
        <begin position="27"/>
        <end position="134"/>
    </location>
</feature>
<dbReference type="Pfam" id="PF01301">
    <property type="entry name" value="Glyco_hydro_35"/>
    <property type="match status" value="1"/>
</dbReference>
<protein>
    <recommendedName>
        <fullName evidence="2">Glycoside hydrolase 35 catalytic domain-containing protein</fullName>
    </recommendedName>
</protein>
<dbReference type="InterPro" id="IPR031330">
    <property type="entry name" value="Gly_Hdrlase_35_cat"/>
</dbReference>
<evidence type="ECO:0000256" key="1">
    <source>
        <dbReference type="ARBA" id="ARBA00009809"/>
    </source>
</evidence>
<name>A0A7X2G246_LIMRT</name>
<dbReference type="GO" id="GO:0005975">
    <property type="term" value="P:carbohydrate metabolic process"/>
    <property type="evidence" value="ECO:0007669"/>
    <property type="project" value="InterPro"/>
</dbReference>
<dbReference type="Gene3D" id="3.20.20.80">
    <property type="entry name" value="Glycosidases"/>
    <property type="match status" value="1"/>
</dbReference>
<sequence>SKYGTDFYAYDSYPLGFTCNGKRNALSDHEAEFRAIAPTTPQFITEAQGGAFTPWGAPFTPSACAKFADPAFTRQWGVSTIGNGVTAFNYYMLEGGTNWGWTGAPASGFTSYDYGAALDEERTLTDKFAVQKEIGYFQRALPWLAATNPVSAPE</sequence>
<dbReference type="RefSeq" id="WP_191990581.1">
    <property type="nucleotide sequence ID" value="NZ_WJND01000050.1"/>
</dbReference>
<dbReference type="Proteomes" id="UP000460207">
    <property type="component" value="Unassembled WGS sequence"/>
</dbReference>
<comment type="similarity">
    <text evidence="1">Belongs to the glycosyl hydrolase 35 family.</text>
</comment>
<organism evidence="3 4">
    <name type="scientific">Limosilactobacillus reuteri</name>
    <name type="common">Lactobacillus reuteri</name>
    <dbReference type="NCBI Taxonomy" id="1598"/>
    <lineage>
        <taxon>Bacteria</taxon>
        <taxon>Bacillati</taxon>
        <taxon>Bacillota</taxon>
        <taxon>Bacilli</taxon>
        <taxon>Lactobacillales</taxon>
        <taxon>Lactobacillaceae</taxon>
        <taxon>Limosilactobacillus</taxon>
    </lineage>
</organism>
<dbReference type="SUPFAM" id="SSF51445">
    <property type="entry name" value="(Trans)glycosidases"/>
    <property type="match status" value="1"/>
</dbReference>
<proteinExistence type="inferred from homology"/>
<dbReference type="InterPro" id="IPR017853">
    <property type="entry name" value="GH"/>
</dbReference>
<evidence type="ECO:0000313" key="3">
    <source>
        <dbReference type="EMBL" id="MRG90290.1"/>
    </source>
</evidence>
<comment type="caution">
    <text evidence="3">The sequence shown here is derived from an EMBL/GenBank/DDBJ whole genome shotgun (WGS) entry which is preliminary data.</text>
</comment>
<accession>A0A7X2G246</accession>
<dbReference type="AlphaFoldDB" id="A0A7X2G246"/>